<feature type="compositionally biased region" description="Basic and acidic residues" evidence="6">
    <location>
        <begin position="1"/>
        <end position="28"/>
    </location>
</feature>
<dbReference type="AlphaFoldDB" id="A0A9W8NBQ1"/>
<feature type="transmembrane region" description="Helical" evidence="7">
    <location>
        <begin position="323"/>
        <end position="342"/>
    </location>
</feature>
<evidence type="ECO:0000313" key="8">
    <source>
        <dbReference type="EMBL" id="KAJ3567259.1"/>
    </source>
</evidence>
<feature type="transmembrane region" description="Helical" evidence="7">
    <location>
        <begin position="120"/>
        <end position="139"/>
    </location>
</feature>
<evidence type="ECO:0000256" key="6">
    <source>
        <dbReference type="SAM" id="MobiDB-lite"/>
    </source>
</evidence>
<comment type="subcellular location">
    <subcellularLocation>
        <location evidence="1">Membrane</location>
        <topology evidence="1">Multi-pass membrane protein</topology>
    </subcellularLocation>
</comment>
<keyword evidence="3 7" id="KW-0812">Transmembrane</keyword>
<feature type="transmembrane region" description="Helical" evidence="7">
    <location>
        <begin position="96"/>
        <end position="113"/>
    </location>
</feature>
<dbReference type="FunFam" id="1.20.1250.20:FF:000018">
    <property type="entry name" value="MFS transporter permease"/>
    <property type="match status" value="1"/>
</dbReference>
<protein>
    <recommendedName>
        <fullName evidence="10">Major facilitator superfamily (MFS) profile domain-containing protein</fullName>
    </recommendedName>
</protein>
<feature type="transmembrane region" description="Helical" evidence="7">
    <location>
        <begin position="441"/>
        <end position="461"/>
    </location>
</feature>
<proteinExistence type="predicted"/>
<dbReference type="FunFam" id="1.20.1250.20:FF:000013">
    <property type="entry name" value="MFS general substrate transporter"/>
    <property type="match status" value="1"/>
</dbReference>
<evidence type="ECO:0000256" key="7">
    <source>
        <dbReference type="SAM" id="Phobius"/>
    </source>
</evidence>
<organism evidence="8 9">
    <name type="scientific">Xylaria arbuscula</name>
    <dbReference type="NCBI Taxonomy" id="114810"/>
    <lineage>
        <taxon>Eukaryota</taxon>
        <taxon>Fungi</taxon>
        <taxon>Dikarya</taxon>
        <taxon>Ascomycota</taxon>
        <taxon>Pezizomycotina</taxon>
        <taxon>Sordariomycetes</taxon>
        <taxon>Xylariomycetidae</taxon>
        <taxon>Xylariales</taxon>
        <taxon>Xylariaceae</taxon>
        <taxon>Xylaria</taxon>
    </lineage>
</organism>
<dbReference type="GO" id="GO:0022857">
    <property type="term" value="F:transmembrane transporter activity"/>
    <property type="evidence" value="ECO:0007669"/>
    <property type="project" value="InterPro"/>
</dbReference>
<feature type="transmembrane region" description="Helical" evidence="7">
    <location>
        <begin position="473"/>
        <end position="495"/>
    </location>
</feature>
<evidence type="ECO:0000256" key="2">
    <source>
        <dbReference type="ARBA" id="ARBA00022448"/>
    </source>
</evidence>
<feature type="region of interest" description="Disordered" evidence="6">
    <location>
        <begin position="1"/>
        <end position="36"/>
    </location>
</feature>
<dbReference type="Proteomes" id="UP001148614">
    <property type="component" value="Unassembled WGS sequence"/>
</dbReference>
<evidence type="ECO:0000256" key="3">
    <source>
        <dbReference type="ARBA" id="ARBA00022692"/>
    </source>
</evidence>
<keyword evidence="4 7" id="KW-1133">Transmembrane helix</keyword>
<feature type="transmembrane region" description="Helical" evidence="7">
    <location>
        <begin position="381"/>
        <end position="398"/>
    </location>
</feature>
<feature type="transmembrane region" description="Helical" evidence="7">
    <location>
        <begin position="180"/>
        <end position="201"/>
    </location>
</feature>
<keyword evidence="5 7" id="KW-0472">Membrane</keyword>
<dbReference type="InterPro" id="IPR036259">
    <property type="entry name" value="MFS_trans_sf"/>
</dbReference>
<sequence>MSEKEESDLRKSNMDRAEELESVEKGESDSPSSSDNEIDKKLERRVLWKLDTRILPILAVLFLCSFFDRTNVGNARLYGLEDEIGITDHQYDTGLAVFYATYIFGEIPSNLILKKVTPSVWLPCLAFFWGIIAMSTGFIKTYAHFITVRALLGLCEGGLLPGMILYLSGTYRRSELAIRIGIFYTSASLSGAFSGLLARAISELGGKGGLSSWRWIFIIFGLFVSQAARWQHVIDIVLRVKRANRTFPTFQTTTVGFTTFWLLPNGVASARFFTAEEREHAVQRLRSQHASSSGREQEETERFAWSEVARGVFNWQTWLSASAYFGILSGLYSFGLFLPTIIKDLGYTANEAQLWSVIPYAVAVVATLCTAYLSDHFRVRGIIMLCTLPIAITGYAVIANTPYANVKYGMTFLMATGLYSSVPPVLGWLSNNSAGHYKRATTSALQLAIANAGGFVAVFIYPKAQGPQYHKGHTIVLSLLTGGWFLVLANVLYCWKVNRDKANGKWDKYAGYKDDRDPTFKNVL</sequence>
<feature type="transmembrane region" description="Helical" evidence="7">
    <location>
        <begin position="213"/>
        <end position="232"/>
    </location>
</feature>
<feature type="transmembrane region" description="Helical" evidence="7">
    <location>
        <begin position="145"/>
        <end position="168"/>
    </location>
</feature>
<dbReference type="Gene3D" id="1.20.1250.20">
    <property type="entry name" value="MFS general substrate transporter like domains"/>
    <property type="match status" value="2"/>
</dbReference>
<dbReference type="VEuPathDB" id="FungiDB:F4678DRAFT_446986"/>
<feature type="transmembrane region" description="Helical" evidence="7">
    <location>
        <begin position="410"/>
        <end position="429"/>
    </location>
</feature>
<evidence type="ECO:0000256" key="5">
    <source>
        <dbReference type="ARBA" id="ARBA00023136"/>
    </source>
</evidence>
<dbReference type="PANTHER" id="PTHR43791:SF67">
    <property type="entry name" value="TRANSPORTER, PUTATIVE (AFU_ORTHOLOGUE AFUA_3G04010)-RELATED"/>
    <property type="match status" value="1"/>
</dbReference>
<dbReference type="GO" id="GO:0016020">
    <property type="term" value="C:membrane"/>
    <property type="evidence" value="ECO:0007669"/>
    <property type="project" value="UniProtKB-SubCell"/>
</dbReference>
<accession>A0A9W8NBQ1</accession>
<keyword evidence="2" id="KW-0813">Transport</keyword>
<name>A0A9W8NBQ1_9PEZI</name>
<reference evidence="8" key="1">
    <citation type="submission" date="2022-07" db="EMBL/GenBank/DDBJ databases">
        <title>Genome Sequence of Xylaria arbuscula.</title>
        <authorList>
            <person name="Buettner E."/>
        </authorList>
    </citation>
    <scope>NUCLEOTIDE SEQUENCE</scope>
    <source>
        <strain evidence="8">VT107</strain>
    </source>
</reference>
<feature type="transmembrane region" description="Helical" evidence="7">
    <location>
        <begin position="354"/>
        <end position="374"/>
    </location>
</feature>
<dbReference type="SUPFAM" id="SSF103473">
    <property type="entry name" value="MFS general substrate transporter"/>
    <property type="match status" value="1"/>
</dbReference>
<comment type="caution">
    <text evidence="8">The sequence shown here is derived from an EMBL/GenBank/DDBJ whole genome shotgun (WGS) entry which is preliminary data.</text>
</comment>
<dbReference type="Pfam" id="PF07690">
    <property type="entry name" value="MFS_1"/>
    <property type="match status" value="1"/>
</dbReference>
<dbReference type="InterPro" id="IPR011701">
    <property type="entry name" value="MFS"/>
</dbReference>
<keyword evidence="9" id="KW-1185">Reference proteome</keyword>
<evidence type="ECO:0008006" key="10">
    <source>
        <dbReference type="Google" id="ProtNLM"/>
    </source>
</evidence>
<evidence type="ECO:0000256" key="4">
    <source>
        <dbReference type="ARBA" id="ARBA00022989"/>
    </source>
</evidence>
<feature type="transmembrane region" description="Helical" evidence="7">
    <location>
        <begin position="50"/>
        <end position="68"/>
    </location>
</feature>
<gene>
    <name evidence="8" type="ORF">NPX13_g6832</name>
</gene>
<dbReference type="EMBL" id="JANPWZ010001260">
    <property type="protein sequence ID" value="KAJ3567259.1"/>
    <property type="molecule type" value="Genomic_DNA"/>
</dbReference>
<evidence type="ECO:0000313" key="9">
    <source>
        <dbReference type="Proteomes" id="UP001148614"/>
    </source>
</evidence>
<dbReference type="PANTHER" id="PTHR43791">
    <property type="entry name" value="PERMEASE-RELATED"/>
    <property type="match status" value="1"/>
</dbReference>
<evidence type="ECO:0000256" key="1">
    <source>
        <dbReference type="ARBA" id="ARBA00004141"/>
    </source>
</evidence>